<gene>
    <name evidence="8" type="ORF">TIFTF001_018213</name>
</gene>
<feature type="compositionally biased region" description="Acidic residues" evidence="6">
    <location>
        <begin position="13"/>
        <end position="24"/>
    </location>
</feature>
<evidence type="ECO:0000256" key="5">
    <source>
        <dbReference type="ARBA" id="ARBA00023136"/>
    </source>
</evidence>
<feature type="transmembrane region" description="Helical" evidence="7">
    <location>
        <begin position="109"/>
        <end position="135"/>
    </location>
</feature>
<dbReference type="GO" id="GO:0016020">
    <property type="term" value="C:membrane"/>
    <property type="evidence" value="ECO:0007669"/>
    <property type="project" value="UniProtKB-SubCell"/>
</dbReference>
<keyword evidence="9" id="KW-1185">Reference proteome</keyword>
<evidence type="ECO:0000256" key="6">
    <source>
        <dbReference type="SAM" id="MobiDB-lite"/>
    </source>
</evidence>
<evidence type="ECO:0000313" key="9">
    <source>
        <dbReference type="Proteomes" id="UP001187192"/>
    </source>
</evidence>
<feature type="transmembrane region" description="Helical" evidence="7">
    <location>
        <begin position="345"/>
        <end position="366"/>
    </location>
</feature>
<evidence type="ECO:0000256" key="3">
    <source>
        <dbReference type="ARBA" id="ARBA00022692"/>
    </source>
</evidence>
<reference evidence="8" key="1">
    <citation type="submission" date="2023-07" db="EMBL/GenBank/DDBJ databases">
        <title>draft genome sequence of fig (Ficus carica).</title>
        <authorList>
            <person name="Takahashi T."/>
            <person name="Nishimura K."/>
        </authorList>
    </citation>
    <scope>NUCLEOTIDE SEQUENCE</scope>
</reference>
<feature type="transmembrane region" description="Helical" evidence="7">
    <location>
        <begin position="551"/>
        <end position="575"/>
    </location>
</feature>
<evidence type="ECO:0000256" key="1">
    <source>
        <dbReference type="ARBA" id="ARBA00004141"/>
    </source>
</evidence>
<dbReference type="Pfam" id="PF00854">
    <property type="entry name" value="PTR2"/>
    <property type="match status" value="1"/>
</dbReference>
<dbReference type="InterPro" id="IPR044739">
    <property type="entry name" value="NRT1/PTR"/>
</dbReference>
<evidence type="ECO:0000256" key="2">
    <source>
        <dbReference type="ARBA" id="ARBA00005982"/>
    </source>
</evidence>
<evidence type="ECO:0000256" key="4">
    <source>
        <dbReference type="ARBA" id="ARBA00022989"/>
    </source>
</evidence>
<dbReference type="CDD" id="cd17417">
    <property type="entry name" value="MFS_NPF5"/>
    <property type="match status" value="1"/>
</dbReference>
<keyword evidence="5 7" id="KW-0472">Membrane</keyword>
<feature type="transmembrane region" description="Helical" evidence="7">
    <location>
        <begin position="506"/>
        <end position="531"/>
    </location>
</feature>
<feature type="transmembrane region" description="Helical" evidence="7">
    <location>
        <begin position="423"/>
        <end position="444"/>
    </location>
</feature>
<proteinExistence type="inferred from homology"/>
<feature type="region of interest" description="Disordered" evidence="6">
    <location>
        <begin position="1"/>
        <end position="24"/>
    </location>
</feature>
<keyword evidence="4 7" id="KW-1133">Transmembrane helix</keyword>
<dbReference type="InterPro" id="IPR036259">
    <property type="entry name" value="MFS_trans_sf"/>
</dbReference>
<dbReference type="AlphaFoldDB" id="A0AA88AMQ6"/>
<dbReference type="Gene3D" id="1.20.1250.20">
    <property type="entry name" value="MFS general substrate transporter like domains"/>
    <property type="match status" value="1"/>
</dbReference>
<name>A0AA88AMQ6_FICCA</name>
<dbReference type="Proteomes" id="UP001187192">
    <property type="component" value="Unassembled WGS sequence"/>
</dbReference>
<comment type="subcellular location">
    <subcellularLocation>
        <location evidence="1">Membrane</location>
        <topology evidence="1">Multi-pass membrane protein</topology>
    </subcellularLocation>
</comment>
<evidence type="ECO:0000256" key="7">
    <source>
        <dbReference type="SAM" id="Phobius"/>
    </source>
</evidence>
<feature type="transmembrane region" description="Helical" evidence="7">
    <location>
        <begin position="202"/>
        <end position="223"/>
    </location>
</feature>
<organism evidence="8 9">
    <name type="scientific">Ficus carica</name>
    <name type="common">Common fig</name>
    <dbReference type="NCBI Taxonomy" id="3494"/>
    <lineage>
        <taxon>Eukaryota</taxon>
        <taxon>Viridiplantae</taxon>
        <taxon>Streptophyta</taxon>
        <taxon>Embryophyta</taxon>
        <taxon>Tracheophyta</taxon>
        <taxon>Spermatophyta</taxon>
        <taxon>Magnoliopsida</taxon>
        <taxon>eudicotyledons</taxon>
        <taxon>Gunneridae</taxon>
        <taxon>Pentapetalae</taxon>
        <taxon>rosids</taxon>
        <taxon>fabids</taxon>
        <taxon>Rosales</taxon>
        <taxon>Moraceae</taxon>
        <taxon>Ficeae</taxon>
        <taxon>Ficus</taxon>
    </lineage>
</organism>
<feature type="transmembrane region" description="Helical" evidence="7">
    <location>
        <begin position="386"/>
        <end position="403"/>
    </location>
</feature>
<keyword evidence="3 7" id="KW-0812">Transmembrane</keyword>
<comment type="caution">
    <text evidence="8">The sequence shown here is derived from an EMBL/GenBank/DDBJ whole genome shotgun (WGS) entry which is preliminary data.</text>
</comment>
<feature type="transmembrane region" description="Helical" evidence="7">
    <location>
        <begin position="464"/>
        <end position="485"/>
    </location>
</feature>
<comment type="similarity">
    <text evidence="2">Belongs to the major facilitator superfamily. Proton-dependent oligopeptide transporter (POT/PTR) (TC 2.A.17) family.</text>
</comment>
<feature type="transmembrane region" description="Helical" evidence="7">
    <location>
        <begin position="229"/>
        <end position="249"/>
    </location>
</feature>
<dbReference type="EMBL" id="BTGU01000029">
    <property type="protein sequence ID" value="GMN49033.1"/>
    <property type="molecule type" value="Genomic_DNA"/>
</dbReference>
<accession>A0AA88AMQ6</accession>
<sequence>MARLEEKGNIECGQDEQDNYTEDGTVDLKGRPVLRSNTGRWKACSFIVVYEIFERLAYQGILANLVLYLTRELHQGTVTASNNVTNWSGTVWMTPILGAYIADAYLGRFWTFVIASAIYLMGMILLTLAVSVPGLRPPSCSHGIKEEDCTVKGSSLQVGIFYLALYIIAVGNGGTKPNISTMGADQFDEFEPKEKKQKLSFFNWWVFSVFFGFLVSETFVVYIQDNVGWTLGYGIPTAGLVIAVSVFSVGTPFYRHKMPCGSPFTKMAKVCVAAFRKWKLPLPDDPKELYELSVEDYALNGMHKIDHTTSLRFLDKAAVKGIGTKTPWTLCPVTQVEQTKQLVKMLPLLLATFIPSIISAQSQTLFIKQGTTLDRSLGPQFSVPPASLMAFVTIFMLTTIVVYDRFFIPTARRYTKNPRGITLLQRFGVGLVLHIIISLTASFAERKRLSVARAHGVFHKNETVPLTVFILLPQFAIMGITDAFLEISKQEFFYFQAPEGMKSLGTSFFTTSKGVGNFLSTIVLTTVSDITKRHGHGGWVLDNLNVSHLDYYYAFLAVLAFLNFLFFLLVAKFFVYNAEVKKSKNVDLNDQKTLQS</sequence>
<evidence type="ECO:0000313" key="8">
    <source>
        <dbReference type="EMBL" id="GMN49033.1"/>
    </source>
</evidence>
<feature type="transmembrane region" description="Helical" evidence="7">
    <location>
        <begin position="155"/>
        <end position="173"/>
    </location>
</feature>
<dbReference type="GO" id="GO:0071916">
    <property type="term" value="F:dipeptide transmembrane transporter activity"/>
    <property type="evidence" value="ECO:0007669"/>
    <property type="project" value="InterPro"/>
</dbReference>
<dbReference type="GO" id="GO:0042937">
    <property type="term" value="F:tripeptide transmembrane transporter activity"/>
    <property type="evidence" value="ECO:0007669"/>
    <property type="project" value="InterPro"/>
</dbReference>
<dbReference type="PANTHER" id="PTHR11654">
    <property type="entry name" value="OLIGOPEPTIDE TRANSPORTER-RELATED"/>
    <property type="match status" value="1"/>
</dbReference>
<dbReference type="InterPro" id="IPR000109">
    <property type="entry name" value="POT_fam"/>
</dbReference>
<dbReference type="SUPFAM" id="SSF103473">
    <property type="entry name" value="MFS general substrate transporter"/>
    <property type="match status" value="1"/>
</dbReference>
<protein>
    <recommendedName>
        <fullName evidence="10">Peptide transporter</fullName>
    </recommendedName>
</protein>
<evidence type="ECO:0008006" key="10">
    <source>
        <dbReference type="Google" id="ProtNLM"/>
    </source>
</evidence>